<dbReference type="AlphaFoldDB" id="A0A6I4W9F7"/>
<dbReference type="GO" id="GO:0015648">
    <property type="term" value="F:lipid-linked peptidoglycan transporter activity"/>
    <property type="evidence" value="ECO:0007669"/>
    <property type="project" value="TreeGrafter"/>
</dbReference>
<feature type="transmembrane region" description="Helical" evidence="9">
    <location>
        <begin position="414"/>
        <end position="436"/>
    </location>
</feature>
<sequence length="588" mass="61769">MTTQPEDRNKDWSPPATPFPPPRSPAEETATDLPALREPEPEPEPERGAGGILRSGAIMAVGTLASRVTGFLRTAMLVAALGTGALGDAYNTANTVPFIVYDLLLGGVLTAVVVPLIVRARERDPAHGARYEQRLFTLAVLGLALITAVAVALGPVFISIYGGSMHGDQRDLAVLFARLFAVQIFFLGVSAFSGAILNTRKRFGAPMWAPVLNNIVICCTAGAFLLVASGGVDPSTIGTGEVGLLAAGTIGGMALQTLALWPSLRGSGFRWRPRLDFRRGELGEMGRMAVWTLAYVVITQIGFAITTRLANSAGVAGRAKHLGDVGYTPYFNAYQLFQLPYAIIGVSVITALLPRMSEHAAAGRFGDVRDDFSTGMRLCAVIIFPAAGLMGVLGPEIATVLFAHGQTSVANAEVIAQVLRMFAVALVPFAAYQLTLRVFYALQDTRTPALIAVAVVAVNIACAVAASRLLPTDKIIVGIAGGFALAQTTGALVGWAVLRRRLGGMDGRRIIATDLRLIVALWPLLGLAYAVHAVLRAGLGTGLVPGLLALTAGSAGGGLLYLLFARLLRVGEVQTMIGTVSARLPGRR</sequence>
<evidence type="ECO:0000256" key="4">
    <source>
        <dbReference type="ARBA" id="ARBA00022960"/>
    </source>
</evidence>
<evidence type="ECO:0000256" key="2">
    <source>
        <dbReference type="ARBA" id="ARBA00022475"/>
    </source>
</evidence>
<feature type="compositionally biased region" description="Pro residues" evidence="8">
    <location>
        <begin position="15"/>
        <end position="24"/>
    </location>
</feature>
<evidence type="ECO:0000256" key="7">
    <source>
        <dbReference type="ARBA" id="ARBA00023136"/>
    </source>
</evidence>
<evidence type="ECO:0000256" key="8">
    <source>
        <dbReference type="SAM" id="MobiDB-lite"/>
    </source>
</evidence>
<proteinExistence type="predicted"/>
<dbReference type="NCBIfam" id="TIGR01695">
    <property type="entry name" value="murJ_mviN"/>
    <property type="match status" value="1"/>
</dbReference>
<dbReference type="GO" id="GO:0034204">
    <property type="term" value="P:lipid translocation"/>
    <property type="evidence" value="ECO:0007669"/>
    <property type="project" value="TreeGrafter"/>
</dbReference>
<keyword evidence="5" id="KW-0573">Peptidoglycan synthesis</keyword>
<dbReference type="InterPro" id="IPR051050">
    <property type="entry name" value="Lipid_II_flippase_MurJ/MviN"/>
</dbReference>
<dbReference type="CDD" id="cd13123">
    <property type="entry name" value="MATE_MurJ_like"/>
    <property type="match status" value="1"/>
</dbReference>
<feature type="transmembrane region" description="Helical" evidence="9">
    <location>
        <begin position="475"/>
        <end position="498"/>
    </location>
</feature>
<dbReference type="Pfam" id="PF03023">
    <property type="entry name" value="MurJ"/>
    <property type="match status" value="1"/>
</dbReference>
<dbReference type="GO" id="GO:0009252">
    <property type="term" value="P:peptidoglycan biosynthetic process"/>
    <property type="evidence" value="ECO:0007669"/>
    <property type="project" value="UniProtKB-KW"/>
</dbReference>
<comment type="caution">
    <text evidence="10">The sequence shown here is derived from an EMBL/GenBank/DDBJ whole genome shotgun (WGS) entry which is preliminary data.</text>
</comment>
<comment type="subcellular location">
    <subcellularLocation>
        <location evidence="1">Cell membrane</location>
        <topology evidence="1">Multi-pass membrane protein</topology>
    </subcellularLocation>
</comment>
<keyword evidence="6 9" id="KW-1133">Transmembrane helix</keyword>
<keyword evidence="11" id="KW-1185">Reference proteome</keyword>
<evidence type="ECO:0000256" key="1">
    <source>
        <dbReference type="ARBA" id="ARBA00004651"/>
    </source>
</evidence>
<dbReference type="PRINTS" id="PR01806">
    <property type="entry name" value="VIRFACTRMVIN"/>
</dbReference>
<evidence type="ECO:0000256" key="3">
    <source>
        <dbReference type="ARBA" id="ARBA00022692"/>
    </source>
</evidence>
<dbReference type="EMBL" id="WUTW01000002">
    <property type="protein sequence ID" value="MXQ65410.1"/>
    <property type="molecule type" value="Genomic_DNA"/>
</dbReference>
<accession>A0A6I4W9F7</accession>
<feature type="region of interest" description="Disordered" evidence="8">
    <location>
        <begin position="1"/>
        <end position="51"/>
    </location>
</feature>
<evidence type="ECO:0000256" key="9">
    <source>
        <dbReference type="SAM" id="Phobius"/>
    </source>
</evidence>
<dbReference type="GO" id="GO:0008360">
    <property type="term" value="P:regulation of cell shape"/>
    <property type="evidence" value="ECO:0007669"/>
    <property type="project" value="UniProtKB-KW"/>
</dbReference>
<feature type="compositionally biased region" description="Basic and acidic residues" evidence="8">
    <location>
        <begin position="35"/>
        <end position="47"/>
    </location>
</feature>
<dbReference type="PANTHER" id="PTHR47019">
    <property type="entry name" value="LIPID II FLIPPASE MURJ"/>
    <property type="match status" value="1"/>
</dbReference>
<feature type="transmembrane region" description="Helical" evidence="9">
    <location>
        <begin position="448"/>
        <end position="469"/>
    </location>
</feature>
<evidence type="ECO:0000256" key="6">
    <source>
        <dbReference type="ARBA" id="ARBA00022989"/>
    </source>
</evidence>
<keyword evidence="7 9" id="KW-0472">Membrane</keyword>
<evidence type="ECO:0000256" key="5">
    <source>
        <dbReference type="ARBA" id="ARBA00022984"/>
    </source>
</evidence>
<dbReference type="InterPro" id="IPR004268">
    <property type="entry name" value="MurJ"/>
</dbReference>
<feature type="transmembrane region" description="Helical" evidence="9">
    <location>
        <begin position="543"/>
        <end position="564"/>
    </location>
</feature>
<gene>
    <name evidence="10" type="primary">murJ</name>
    <name evidence="10" type="ORF">GQ466_15355</name>
</gene>
<reference evidence="10 11" key="1">
    <citation type="submission" date="2019-12" db="EMBL/GenBank/DDBJ databases">
        <title>Nocardia macrotermitis sp. nov. and Nocardia aurantia sp. nov., isolated from the gut of the fungus growing-termite Macrotermes natalensis.</title>
        <authorList>
            <person name="Christine B."/>
            <person name="Rene B."/>
        </authorList>
    </citation>
    <scope>NUCLEOTIDE SEQUENCE [LARGE SCALE GENOMIC DNA]</scope>
    <source>
        <strain evidence="10 11">DSM 102126</strain>
    </source>
</reference>
<feature type="transmembrane region" description="Helical" evidence="9">
    <location>
        <begin position="285"/>
        <end position="305"/>
    </location>
</feature>
<feature type="transmembrane region" description="Helical" evidence="9">
    <location>
        <begin position="173"/>
        <end position="199"/>
    </location>
</feature>
<feature type="transmembrane region" description="Helical" evidence="9">
    <location>
        <begin position="211"/>
        <end position="232"/>
    </location>
</feature>
<organism evidence="10 11">
    <name type="scientific">Actinomadura rayongensis</name>
    <dbReference type="NCBI Taxonomy" id="1429076"/>
    <lineage>
        <taxon>Bacteria</taxon>
        <taxon>Bacillati</taxon>
        <taxon>Actinomycetota</taxon>
        <taxon>Actinomycetes</taxon>
        <taxon>Streptosporangiales</taxon>
        <taxon>Thermomonosporaceae</taxon>
        <taxon>Actinomadura</taxon>
    </lineage>
</organism>
<feature type="transmembrane region" description="Helical" evidence="9">
    <location>
        <begin position="374"/>
        <end position="394"/>
    </location>
</feature>
<protein>
    <submittedName>
        <fullName evidence="10">Murein biosynthesis integral membrane protein MurJ</fullName>
    </submittedName>
</protein>
<feature type="transmembrane region" description="Helical" evidence="9">
    <location>
        <begin position="244"/>
        <end position="264"/>
    </location>
</feature>
<feature type="transmembrane region" description="Helical" evidence="9">
    <location>
        <begin position="64"/>
        <end position="86"/>
    </location>
</feature>
<feature type="compositionally biased region" description="Basic and acidic residues" evidence="8">
    <location>
        <begin position="1"/>
        <end position="11"/>
    </location>
</feature>
<keyword evidence="3 9" id="KW-0812">Transmembrane</keyword>
<dbReference type="Proteomes" id="UP000431901">
    <property type="component" value="Unassembled WGS sequence"/>
</dbReference>
<evidence type="ECO:0000313" key="10">
    <source>
        <dbReference type="EMBL" id="MXQ65410.1"/>
    </source>
</evidence>
<keyword evidence="2" id="KW-1003">Cell membrane</keyword>
<name>A0A6I4W9F7_9ACTN</name>
<dbReference type="OrthoDB" id="9786339at2"/>
<evidence type="ECO:0000313" key="11">
    <source>
        <dbReference type="Proteomes" id="UP000431901"/>
    </source>
</evidence>
<keyword evidence="4" id="KW-0133">Cell shape</keyword>
<dbReference type="PANTHER" id="PTHR47019:SF1">
    <property type="entry name" value="LIPID II FLIPPASE MURJ"/>
    <property type="match status" value="1"/>
</dbReference>
<feature type="transmembrane region" description="Helical" evidence="9">
    <location>
        <begin position="138"/>
        <end position="161"/>
    </location>
</feature>
<feature type="transmembrane region" description="Helical" evidence="9">
    <location>
        <begin position="510"/>
        <end position="531"/>
    </location>
</feature>
<dbReference type="RefSeq" id="WP_161103511.1">
    <property type="nucleotide sequence ID" value="NZ_JBHLYI010000010.1"/>
</dbReference>
<feature type="transmembrane region" description="Helical" evidence="9">
    <location>
        <begin position="98"/>
        <end position="118"/>
    </location>
</feature>
<dbReference type="GO" id="GO:0005886">
    <property type="term" value="C:plasma membrane"/>
    <property type="evidence" value="ECO:0007669"/>
    <property type="project" value="UniProtKB-SubCell"/>
</dbReference>
<feature type="transmembrane region" description="Helical" evidence="9">
    <location>
        <begin position="333"/>
        <end position="353"/>
    </location>
</feature>